<dbReference type="InterPro" id="IPR031052">
    <property type="entry name" value="FHY3/FAR1"/>
</dbReference>
<comment type="caution">
    <text evidence="3">The sequence shown here is derived from an EMBL/GenBank/DDBJ whole genome shotgun (WGS) entry which is preliminary data.</text>
</comment>
<name>A0A397HA39_9GLOM</name>
<dbReference type="GO" id="GO:0006355">
    <property type="term" value="P:regulation of DNA-templated transcription"/>
    <property type="evidence" value="ECO:0007669"/>
    <property type="project" value="InterPro"/>
</dbReference>
<reference evidence="3 4" key="1">
    <citation type="submission" date="2018-08" db="EMBL/GenBank/DDBJ databases">
        <title>Genome and evolution of the arbuscular mycorrhizal fungus Diversispora epigaea (formerly Glomus versiforme) and its bacterial endosymbionts.</title>
        <authorList>
            <person name="Sun X."/>
            <person name="Fei Z."/>
            <person name="Harrison M."/>
        </authorList>
    </citation>
    <scope>NUCLEOTIDE SEQUENCE [LARGE SCALE GENOMIC DNA]</scope>
    <source>
        <strain evidence="3 4">IT104</strain>
    </source>
</reference>
<dbReference type="GO" id="GO:0008270">
    <property type="term" value="F:zinc ion binding"/>
    <property type="evidence" value="ECO:0007669"/>
    <property type="project" value="UniProtKB-KW"/>
</dbReference>
<sequence length="387" mass="44062">MQICDTEHSTDHNLEHSTNHNLEHIVCYPDSFEGESRSTADVQTTSCVEDLNAIIKRTLTASSSLCNLADVLDARLQNEAQWNRFFEYHTMSSCMGIVSVGHDLFPEIDKQMTKYLTPHILSAEQSEMAQCLYFVDFSSLEVADEFVENLYDAKQILLKSMIAEVGEENIQEVWKITDIRPQNSKYSHFVVVVDSISYLCSCMSNISRGIICRHYFRVMMYSKIAGFHIQMIPSRWYTDVQKDNNIVTEACCFINKESAKNYSNELLTPNPSTIPKSVIHVLRRAAQRKLKYGEVWGLARHAAQLTVEEIVVGSVQNQDFQEFTEIQNDANKENELGLIKNPLVSRRKGRSETKRYKSATEKKGKSRAYACGTCNQPGHNSATCQNH</sequence>
<evidence type="ECO:0000259" key="2">
    <source>
        <dbReference type="PROSITE" id="PS50966"/>
    </source>
</evidence>
<dbReference type="InterPro" id="IPR007527">
    <property type="entry name" value="Znf_SWIM"/>
</dbReference>
<keyword evidence="4" id="KW-1185">Reference proteome</keyword>
<keyword evidence="1" id="KW-0862">Zinc</keyword>
<feature type="domain" description="SWIM-type" evidence="2">
    <location>
        <begin position="189"/>
        <end position="223"/>
    </location>
</feature>
<dbReference type="AlphaFoldDB" id="A0A397HA39"/>
<dbReference type="Proteomes" id="UP000266861">
    <property type="component" value="Unassembled WGS sequence"/>
</dbReference>
<keyword evidence="1" id="KW-0863">Zinc-finger</keyword>
<evidence type="ECO:0000313" key="3">
    <source>
        <dbReference type="EMBL" id="RHZ59922.1"/>
    </source>
</evidence>
<evidence type="ECO:0000313" key="4">
    <source>
        <dbReference type="Proteomes" id="UP000266861"/>
    </source>
</evidence>
<dbReference type="EMBL" id="PQFF01000327">
    <property type="protein sequence ID" value="RHZ59922.1"/>
    <property type="molecule type" value="Genomic_DNA"/>
</dbReference>
<protein>
    <recommendedName>
        <fullName evidence="2">SWIM-type domain-containing protein</fullName>
    </recommendedName>
</protein>
<evidence type="ECO:0000256" key="1">
    <source>
        <dbReference type="PROSITE-ProRule" id="PRU00325"/>
    </source>
</evidence>
<accession>A0A397HA39</accession>
<organism evidence="3 4">
    <name type="scientific">Diversispora epigaea</name>
    <dbReference type="NCBI Taxonomy" id="1348612"/>
    <lineage>
        <taxon>Eukaryota</taxon>
        <taxon>Fungi</taxon>
        <taxon>Fungi incertae sedis</taxon>
        <taxon>Mucoromycota</taxon>
        <taxon>Glomeromycotina</taxon>
        <taxon>Glomeromycetes</taxon>
        <taxon>Diversisporales</taxon>
        <taxon>Diversisporaceae</taxon>
        <taxon>Diversispora</taxon>
    </lineage>
</organism>
<dbReference type="PROSITE" id="PS50966">
    <property type="entry name" value="ZF_SWIM"/>
    <property type="match status" value="1"/>
</dbReference>
<dbReference type="PANTHER" id="PTHR31669">
    <property type="entry name" value="PROTEIN FAR1-RELATED SEQUENCE 10-RELATED"/>
    <property type="match status" value="1"/>
</dbReference>
<dbReference type="STRING" id="1348612.A0A397HA39"/>
<dbReference type="OrthoDB" id="2446473at2759"/>
<gene>
    <name evidence="3" type="ORF">Glove_360g192</name>
</gene>
<dbReference type="PANTHER" id="PTHR31669:SF251">
    <property type="entry name" value="PROTEIN FAR1-RELATED SEQUENCE"/>
    <property type="match status" value="1"/>
</dbReference>
<proteinExistence type="predicted"/>
<keyword evidence="1" id="KW-0479">Metal-binding</keyword>